<evidence type="ECO:0000313" key="2">
    <source>
        <dbReference type="EMBL" id="PNG08917.1"/>
    </source>
</evidence>
<feature type="transmembrane region" description="Helical" evidence="1">
    <location>
        <begin position="100"/>
        <end position="121"/>
    </location>
</feature>
<evidence type="ECO:0000313" key="3">
    <source>
        <dbReference type="Proteomes" id="UP000236023"/>
    </source>
</evidence>
<dbReference type="Proteomes" id="UP000236023">
    <property type="component" value="Unassembled WGS sequence"/>
</dbReference>
<protein>
    <submittedName>
        <fullName evidence="2">DUF1275 domain-containing protein</fullName>
    </submittedName>
</protein>
<dbReference type="PANTHER" id="PTHR37314:SF4">
    <property type="entry name" value="UPF0700 TRANSMEMBRANE PROTEIN YOAK"/>
    <property type="match status" value="1"/>
</dbReference>
<evidence type="ECO:0000256" key="1">
    <source>
        <dbReference type="SAM" id="Phobius"/>
    </source>
</evidence>
<proteinExistence type="predicted"/>
<keyword evidence="1" id="KW-1133">Transmembrane helix</keyword>
<feature type="transmembrane region" description="Helical" evidence="1">
    <location>
        <begin position="228"/>
        <end position="250"/>
    </location>
</feature>
<feature type="transmembrane region" description="Helical" evidence="1">
    <location>
        <begin position="197"/>
        <end position="216"/>
    </location>
</feature>
<feature type="transmembrane region" description="Helical" evidence="1">
    <location>
        <begin position="59"/>
        <end position="88"/>
    </location>
</feature>
<organism evidence="2 3">
    <name type="scientific">Stutzerimonas stutzeri</name>
    <name type="common">Pseudomonas stutzeri</name>
    <dbReference type="NCBI Taxonomy" id="316"/>
    <lineage>
        <taxon>Bacteria</taxon>
        <taxon>Pseudomonadati</taxon>
        <taxon>Pseudomonadota</taxon>
        <taxon>Gammaproteobacteria</taxon>
        <taxon>Pseudomonadales</taxon>
        <taxon>Pseudomonadaceae</taxon>
        <taxon>Stutzerimonas</taxon>
    </lineage>
</organism>
<dbReference type="PANTHER" id="PTHR37314">
    <property type="entry name" value="SLR0142 PROTEIN"/>
    <property type="match status" value="1"/>
</dbReference>
<feature type="transmembrane region" description="Helical" evidence="1">
    <location>
        <begin position="127"/>
        <end position="147"/>
    </location>
</feature>
<gene>
    <name evidence="2" type="ORF">CXK94_15560</name>
</gene>
<comment type="caution">
    <text evidence="2">The sequence shown here is derived from an EMBL/GenBank/DDBJ whole genome shotgun (WGS) entry which is preliminary data.</text>
</comment>
<accession>A0A2N8T2E5</accession>
<dbReference type="RefSeq" id="WP_102895018.1">
    <property type="nucleotide sequence ID" value="NZ_JAMOHU010000041.1"/>
</dbReference>
<dbReference type="InterPro" id="IPR010699">
    <property type="entry name" value="DUF1275"/>
</dbReference>
<reference evidence="2 3" key="1">
    <citation type="submission" date="2018-01" db="EMBL/GenBank/DDBJ databases">
        <title>Denitrification phenotypes of diverse strains of Pseudomonas stutzeri.</title>
        <authorList>
            <person name="Milligan D.A."/>
            <person name="Bergaust L."/>
            <person name="Bakken L.R."/>
            <person name="Frostegard A."/>
        </authorList>
    </citation>
    <scope>NUCLEOTIDE SEQUENCE [LARGE SCALE GENOMIC DNA]</scope>
    <source>
        <strain evidence="2 3">24a75</strain>
    </source>
</reference>
<dbReference type="EMBL" id="POUT01000008">
    <property type="protein sequence ID" value="PNG08917.1"/>
    <property type="molecule type" value="Genomic_DNA"/>
</dbReference>
<keyword evidence="1" id="KW-0472">Membrane</keyword>
<dbReference type="AlphaFoldDB" id="A0A2N8T2E5"/>
<sequence length="254" mass="27628">MPINYARRLTDRRRSKHSNRQLGLCLAFVAGAANAGGFLAVQQYTSHMTGIVSSMADNLALGATDLALGGLGALVSFVVGAMCSTIMINFSRRRRLHSQYALPLALEAALLLCFGVLGARLMDVQGLFVPLTVMLLCFIMGLQNAIVTKLSNAEVRTTHITGMVTDIGIELGKLLYLNRQPRSGHAQVRADRERLRVNALLVCSFFLGGISGALGFKHFGFLSTAPLAALLLVLALVPMWDDLHLGWALWRKRH</sequence>
<name>A0A2N8T2E5_STUST</name>
<keyword evidence="1" id="KW-0812">Transmembrane</keyword>
<dbReference type="Pfam" id="PF06912">
    <property type="entry name" value="DUF1275"/>
    <property type="match status" value="1"/>
</dbReference>